<keyword evidence="2" id="KW-1185">Reference proteome</keyword>
<dbReference type="Gramene" id="Zm00001eb339700_T001">
    <property type="protein sequence ID" value="Zm00001eb339700_P001"/>
    <property type="gene ID" value="Zm00001eb339700"/>
</dbReference>
<sequence>MPLEHVFKIIRSDGKSVCLWSFLQFQNTPLHLSVLGGSPSKQSTTRTALPQDSSISVVVPIQWRAGGSDVGDDP</sequence>
<dbReference type="InParanoid" id="A0A804UFQ6"/>
<proteinExistence type="predicted"/>
<dbReference type="EnsemblPlants" id="Zm00001eb339700_T001">
    <property type="protein sequence ID" value="Zm00001eb339700_P001"/>
    <property type="gene ID" value="Zm00001eb339700"/>
</dbReference>
<protein>
    <submittedName>
        <fullName evidence="1">Uncharacterized protein</fullName>
    </submittedName>
</protein>
<reference evidence="1" key="3">
    <citation type="submission" date="2021-05" db="UniProtKB">
        <authorList>
            <consortium name="EnsemblPlants"/>
        </authorList>
    </citation>
    <scope>IDENTIFICATION</scope>
    <source>
        <strain evidence="1">cv. B73</strain>
    </source>
</reference>
<dbReference type="Proteomes" id="UP000007305">
    <property type="component" value="Chromosome 8"/>
</dbReference>
<evidence type="ECO:0000313" key="2">
    <source>
        <dbReference type="Proteomes" id="UP000007305"/>
    </source>
</evidence>
<evidence type="ECO:0000313" key="1">
    <source>
        <dbReference type="EnsemblPlants" id="Zm00001eb339700_P001"/>
    </source>
</evidence>
<name>A0A804UFQ6_MAIZE</name>
<reference evidence="1" key="2">
    <citation type="submission" date="2019-07" db="EMBL/GenBank/DDBJ databases">
        <authorList>
            <person name="Seetharam A."/>
            <person name="Woodhouse M."/>
            <person name="Cannon E."/>
        </authorList>
    </citation>
    <scope>NUCLEOTIDE SEQUENCE [LARGE SCALE GENOMIC DNA]</scope>
    <source>
        <strain evidence="1">cv. B73</strain>
    </source>
</reference>
<reference evidence="2" key="1">
    <citation type="journal article" date="2009" name="Science">
        <title>The B73 maize genome: complexity, diversity, and dynamics.</title>
        <authorList>
            <person name="Schnable P.S."/>
            <person name="Ware D."/>
            <person name="Fulton R.S."/>
            <person name="Stein J.C."/>
            <person name="Wei F."/>
            <person name="Pasternak S."/>
            <person name="Liang C."/>
            <person name="Zhang J."/>
            <person name="Fulton L."/>
            <person name="Graves T.A."/>
            <person name="Minx P."/>
            <person name="Reily A.D."/>
            <person name="Courtney L."/>
            <person name="Kruchowski S.S."/>
            <person name="Tomlinson C."/>
            <person name="Strong C."/>
            <person name="Delehaunty K."/>
            <person name="Fronick C."/>
            <person name="Courtney B."/>
            <person name="Rock S.M."/>
            <person name="Belter E."/>
            <person name="Du F."/>
            <person name="Kim K."/>
            <person name="Abbott R.M."/>
            <person name="Cotton M."/>
            <person name="Levy A."/>
            <person name="Marchetto P."/>
            <person name="Ochoa K."/>
            <person name="Jackson S.M."/>
            <person name="Gillam B."/>
            <person name="Chen W."/>
            <person name="Yan L."/>
            <person name="Higginbotham J."/>
            <person name="Cardenas M."/>
            <person name="Waligorski J."/>
            <person name="Applebaum E."/>
            <person name="Phelps L."/>
            <person name="Falcone J."/>
            <person name="Kanchi K."/>
            <person name="Thane T."/>
            <person name="Scimone A."/>
            <person name="Thane N."/>
            <person name="Henke J."/>
            <person name="Wang T."/>
            <person name="Ruppert J."/>
            <person name="Shah N."/>
            <person name="Rotter K."/>
            <person name="Hodges J."/>
            <person name="Ingenthron E."/>
            <person name="Cordes M."/>
            <person name="Kohlberg S."/>
            <person name="Sgro J."/>
            <person name="Delgado B."/>
            <person name="Mead K."/>
            <person name="Chinwalla A."/>
            <person name="Leonard S."/>
            <person name="Crouse K."/>
            <person name="Collura K."/>
            <person name="Kudrna D."/>
            <person name="Currie J."/>
            <person name="He R."/>
            <person name="Angelova A."/>
            <person name="Rajasekar S."/>
            <person name="Mueller T."/>
            <person name="Lomeli R."/>
            <person name="Scara G."/>
            <person name="Ko A."/>
            <person name="Delaney K."/>
            <person name="Wissotski M."/>
            <person name="Lopez G."/>
            <person name="Campos D."/>
            <person name="Braidotti M."/>
            <person name="Ashley E."/>
            <person name="Golser W."/>
            <person name="Kim H."/>
            <person name="Lee S."/>
            <person name="Lin J."/>
            <person name="Dujmic Z."/>
            <person name="Kim W."/>
            <person name="Talag J."/>
            <person name="Zuccolo A."/>
            <person name="Fan C."/>
            <person name="Sebastian A."/>
            <person name="Kramer M."/>
            <person name="Spiegel L."/>
            <person name="Nascimento L."/>
            <person name="Zutavern T."/>
            <person name="Miller B."/>
            <person name="Ambroise C."/>
            <person name="Muller S."/>
            <person name="Spooner W."/>
            <person name="Narechania A."/>
            <person name="Ren L."/>
            <person name="Wei S."/>
            <person name="Kumari S."/>
            <person name="Faga B."/>
            <person name="Levy M.J."/>
            <person name="McMahan L."/>
            <person name="Van Buren P."/>
            <person name="Vaughn M.W."/>
            <person name="Ying K."/>
            <person name="Yeh C.-T."/>
            <person name="Emrich S.J."/>
            <person name="Jia Y."/>
            <person name="Kalyanaraman A."/>
            <person name="Hsia A.-P."/>
            <person name="Barbazuk W.B."/>
            <person name="Baucom R.S."/>
            <person name="Brutnell T.P."/>
            <person name="Carpita N.C."/>
            <person name="Chaparro C."/>
            <person name="Chia J.-M."/>
            <person name="Deragon J.-M."/>
            <person name="Estill J.C."/>
            <person name="Fu Y."/>
            <person name="Jeddeloh J.A."/>
            <person name="Han Y."/>
            <person name="Lee H."/>
            <person name="Li P."/>
            <person name="Lisch D.R."/>
            <person name="Liu S."/>
            <person name="Liu Z."/>
            <person name="Nagel D.H."/>
            <person name="McCann M.C."/>
            <person name="SanMiguel P."/>
            <person name="Myers A.M."/>
            <person name="Nettleton D."/>
            <person name="Nguyen J."/>
            <person name="Penning B.W."/>
            <person name="Ponnala L."/>
            <person name="Schneider K.L."/>
            <person name="Schwartz D.C."/>
            <person name="Sharma A."/>
            <person name="Soderlund C."/>
            <person name="Springer N.M."/>
            <person name="Sun Q."/>
            <person name="Wang H."/>
            <person name="Waterman M."/>
            <person name="Westerman R."/>
            <person name="Wolfgruber T.K."/>
            <person name="Yang L."/>
            <person name="Yu Y."/>
            <person name="Zhang L."/>
            <person name="Zhou S."/>
            <person name="Zhu Q."/>
            <person name="Bennetzen J.L."/>
            <person name="Dawe R.K."/>
            <person name="Jiang J."/>
            <person name="Jiang N."/>
            <person name="Presting G.G."/>
            <person name="Wessler S.R."/>
            <person name="Aluru S."/>
            <person name="Martienssen R.A."/>
            <person name="Clifton S.W."/>
            <person name="McCombie W.R."/>
            <person name="Wing R.A."/>
            <person name="Wilson R.K."/>
        </authorList>
    </citation>
    <scope>NUCLEOTIDE SEQUENCE [LARGE SCALE GENOMIC DNA]</scope>
    <source>
        <strain evidence="2">cv. B73</strain>
    </source>
</reference>
<organism evidence="1 2">
    <name type="scientific">Zea mays</name>
    <name type="common">Maize</name>
    <dbReference type="NCBI Taxonomy" id="4577"/>
    <lineage>
        <taxon>Eukaryota</taxon>
        <taxon>Viridiplantae</taxon>
        <taxon>Streptophyta</taxon>
        <taxon>Embryophyta</taxon>
        <taxon>Tracheophyta</taxon>
        <taxon>Spermatophyta</taxon>
        <taxon>Magnoliopsida</taxon>
        <taxon>Liliopsida</taxon>
        <taxon>Poales</taxon>
        <taxon>Poaceae</taxon>
        <taxon>PACMAD clade</taxon>
        <taxon>Panicoideae</taxon>
        <taxon>Andropogonodae</taxon>
        <taxon>Andropogoneae</taxon>
        <taxon>Tripsacinae</taxon>
        <taxon>Zea</taxon>
    </lineage>
</organism>
<dbReference type="AlphaFoldDB" id="A0A804UFQ6"/>
<accession>A0A804UFQ6</accession>